<dbReference type="EMBL" id="SDRB02013090">
    <property type="protein sequence ID" value="THF95991.1"/>
    <property type="molecule type" value="Genomic_DNA"/>
</dbReference>
<dbReference type="AlphaFoldDB" id="A0A4S4D192"/>
<dbReference type="InterPro" id="IPR011330">
    <property type="entry name" value="Glyco_hydro/deAcase_b/a-brl"/>
</dbReference>
<gene>
    <name evidence="1" type="ORF">TEA_009394</name>
</gene>
<name>A0A4S4D192_CAMSN</name>
<organism evidence="1 2">
    <name type="scientific">Camellia sinensis var. sinensis</name>
    <name type="common">China tea</name>
    <dbReference type="NCBI Taxonomy" id="542762"/>
    <lineage>
        <taxon>Eukaryota</taxon>
        <taxon>Viridiplantae</taxon>
        <taxon>Streptophyta</taxon>
        <taxon>Embryophyta</taxon>
        <taxon>Tracheophyta</taxon>
        <taxon>Spermatophyta</taxon>
        <taxon>Magnoliopsida</taxon>
        <taxon>eudicotyledons</taxon>
        <taxon>Gunneridae</taxon>
        <taxon>Pentapetalae</taxon>
        <taxon>asterids</taxon>
        <taxon>Ericales</taxon>
        <taxon>Theaceae</taxon>
        <taxon>Camellia</taxon>
    </lineage>
</organism>
<evidence type="ECO:0000313" key="1">
    <source>
        <dbReference type="EMBL" id="THF95991.1"/>
    </source>
</evidence>
<dbReference type="Proteomes" id="UP000306102">
    <property type="component" value="Unassembled WGS sequence"/>
</dbReference>
<comment type="caution">
    <text evidence="1">The sequence shown here is derived from an EMBL/GenBank/DDBJ whole genome shotgun (WGS) entry which is preliminary data.</text>
</comment>
<protein>
    <submittedName>
        <fullName evidence="1">Uncharacterized protein</fullName>
    </submittedName>
</protein>
<sequence length="146" mass="16785">MTMEQIFKGTKEFKKEIFDKDGRINVLYSTPSLYTDAKNAENVSWPLKTDDYYPNFDPLTLEVWLTYVLHWGYGFGILPLRAMHSRCYELSFVRWTNGVAYCLARRGVSLSEAKMKGEIGSKQREGLTTQNAAKIDAETKIIATKR</sequence>
<dbReference type="Gene3D" id="1.20.1270.50">
    <property type="entry name" value="Glycoside hydrolase family 38, central domain"/>
    <property type="match status" value="1"/>
</dbReference>
<dbReference type="SUPFAM" id="SSF88713">
    <property type="entry name" value="Glycoside hydrolase/deacetylase"/>
    <property type="match status" value="1"/>
</dbReference>
<dbReference type="GO" id="GO:0006013">
    <property type="term" value="P:mannose metabolic process"/>
    <property type="evidence" value="ECO:0007669"/>
    <property type="project" value="InterPro"/>
</dbReference>
<reference evidence="1 2" key="1">
    <citation type="journal article" date="2018" name="Proc. Natl. Acad. Sci. U.S.A.">
        <title>Draft genome sequence of Camellia sinensis var. sinensis provides insights into the evolution of the tea genome and tea quality.</title>
        <authorList>
            <person name="Wei C."/>
            <person name="Yang H."/>
            <person name="Wang S."/>
            <person name="Zhao J."/>
            <person name="Liu C."/>
            <person name="Gao L."/>
            <person name="Xia E."/>
            <person name="Lu Y."/>
            <person name="Tai Y."/>
            <person name="She G."/>
            <person name="Sun J."/>
            <person name="Cao H."/>
            <person name="Tong W."/>
            <person name="Gao Q."/>
            <person name="Li Y."/>
            <person name="Deng W."/>
            <person name="Jiang X."/>
            <person name="Wang W."/>
            <person name="Chen Q."/>
            <person name="Zhang S."/>
            <person name="Li H."/>
            <person name="Wu J."/>
            <person name="Wang P."/>
            <person name="Li P."/>
            <person name="Shi C."/>
            <person name="Zheng F."/>
            <person name="Jian J."/>
            <person name="Huang B."/>
            <person name="Shan D."/>
            <person name="Shi M."/>
            <person name="Fang C."/>
            <person name="Yue Y."/>
            <person name="Li F."/>
            <person name="Li D."/>
            <person name="Wei S."/>
            <person name="Han B."/>
            <person name="Jiang C."/>
            <person name="Yin Y."/>
            <person name="Xia T."/>
            <person name="Zhang Z."/>
            <person name="Bennetzen J.L."/>
            <person name="Zhao S."/>
            <person name="Wan X."/>
        </authorList>
    </citation>
    <scope>NUCLEOTIDE SEQUENCE [LARGE SCALE GENOMIC DNA]</scope>
    <source>
        <strain evidence="2">cv. Shuchazao</strain>
        <tissue evidence="1">Leaf</tissue>
    </source>
</reference>
<keyword evidence="2" id="KW-1185">Reference proteome</keyword>
<accession>A0A4S4D192</accession>
<proteinExistence type="predicted"/>
<dbReference type="GO" id="GO:0004559">
    <property type="term" value="F:alpha-mannosidase activity"/>
    <property type="evidence" value="ECO:0007669"/>
    <property type="project" value="InterPro"/>
</dbReference>
<evidence type="ECO:0000313" key="2">
    <source>
        <dbReference type="Proteomes" id="UP000306102"/>
    </source>
</evidence>
<dbReference type="InterPro" id="IPR037094">
    <property type="entry name" value="Glyco_hydro_38_cen_sf"/>
</dbReference>